<name>A0A8H7T6E9_9HELO</name>
<dbReference type="AlphaFoldDB" id="A0A8H7T6E9"/>
<protein>
    <recommendedName>
        <fullName evidence="3">Heterokaryon incompatibility protein</fullName>
    </recommendedName>
</protein>
<comment type="caution">
    <text evidence="1">The sequence shown here is derived from an EMBL/GenBank/DDBJ whole genome shotgun (WGS) entry which is preliminary data.</text>
</comment>
<evidence type="ECO:0008006" key="3">
    <source>
        <dbReference type="Google" id="ProtNLM"/>
    </source>
</evidence>
<dbReference type="InterPro" id="IPR052895">
    <property type="entry name" value="HetReg/Transcr_Mod"/>
</dbReference>
<evidence type="ECO:0000313" key="1">
    <source>
        <dbReference type="EMBL" id="KAG4413297.1"/>
    </source>
</evidence>
<evidence type="ECO:0000313" key="2">
    <source>
        <dbReference type="Proteomes" id="UP000664132"/>
    </source>
</evidence>
<organism evidence="1 2">
    <name type="scientific">Cadophora malorum</name>
    <dbReference type="NCBI Taxonomy" id="108018"/>
    <lineage>
        <taxon>Eukaryota</taxon>
        <taxon>Fungi</taxon>
        <taxon>Dikarya</taxon>
        <taxon>Ascomycota</taxon>
        <taxon>Pezizomycotina</taxon>
        <taxon>Leotiomycetes</taxon>
        <taxon>Helotiales</taxon>
        <taxon>Ploettnerulaceae</taxon>
        <taxon>Cadophora</taxon>
    </lineage>
</organism>
<dbReference type="OrthoDB" id="2157530at2759"/>
<gene>
    <name evidence="1" type="ORF">IFR04_013557</name>
</gene>
<dbReference type="EMBL" id="JAFJYH010000322">
    <property type="protein sequence ID" value="KAG4413297.1"/>
    <property type="molecule type" value="Genomic_DNA"/>
</dbReference>
<dbReference type="PANTHER" id="PTHR24148">
    <property type="entry name" value="ANKYRIN REPEAT DOMAIN-CONTAINING PROTEIN 39 HOMOLOG-RELATED"/>
    <property type="match status" value="1"/>
</dbReference>
<dbReference type="Pfam" id="PF26639">
    <property type="entry name" value="Het-6_barrel"/>
    <property type="match status" value="1"/>
</dbReference>
<dbReference type="Proteomes" id="UP000664132">
    <property type="component" value="Unassembled WGS sequence"/>
</dbReference>
<proteinExistence type="predicted"/>
<accession>A0A8H7T6E9</accession>
<dbReference type="PANTHER" id="PTHR24148:SF64">
    <property type="entry name" value="HETEROKARYON INCOMPATIBILITY DOMAIN-CONTAINING PROTEIN"/>
    <property type="match status" value="1"/>
</dbReference>
<sequence length="256" mass="28019">MSKQVYTASLDRKPTVFHHHCTDQLQIFGIIIDAVCRVGDIGKGGYNSLSRVQQMETLNTWKDLIDSSTGFASPYSASSSEDILWRTTLGDVFLGEGKRSSAYNVGHEQGESSIRRIRDDDRPIWEHWWAGRNGRIELEDTPPGIEVPEVRNIGSSVTRASTGRRLFVTRRGYIGLCPSSGKVGDVVAVLLGGSTPFILSAISKGERRLGEGDSEIQGQNAFVLIGDCYVHGWMDGEALRGEGTDAALGVDNIFLE</sequence>
<reference evidence="1" key="1">
    <citation type="submission" date="2021-02" db="EMBL/GenBank/DDBJ databases">
        <title>Genome sequence Cadophora malorum strain M34.</title>
        <authorList>
            <person name="Stefanovic E."/>
            <person name="Vu D."/>
            <person name="Scully C."/>
            <person name="Dijksterhuis J."/>
            <person name="Roader J."/>
            <person name="Houbraken J."/>
        </authorList>
    </citation>
    <scope>NUCLEOTIDE SEQUENCE</scope>
    <source>
        <strain evidence="1">M34</strain>
    </source>
</reference>
<keyword evidence="2" id="KW-1185">Reference proteome</keyword>